<dbReference type="InterPro" id="IPR015424">
    <property type="entry name" value="PyrdxlP-dep_Trfase"/>
</dbReference>
<sequence>MRGIVAALLLTSAGGFATRRTLLRLSVQSRGVPDSAAPPAPSLRSDVASFKVMDVVESAQALEAEGHRVYHLEVGQPSTGAPAAVKRAAARALDTEKLGYTQSKGIPELREAIIKHYYEVGGIPEGSLDPERLVITTGSSGGFLLAFAACFDKDDHVAVGSTCYPCYRNILESMDCHPAIIQLNKEFKLTATQLRAEVERRKDAGLPPLKGVIQSSPSNPTGSTLTPAEVEEMCAFCAAEGMWFLSDEIYHGINFGEQAASALRFPQYADNVMVLNSFSKYFSMTGWRLGWMVLPEGLVDSVYRLQQNMFINAPTLSQLAAVECFSEESIDELEGHVARYTENREIVMSTLERLEIPISPCNGAFYVYADLGDLAGDVAQGLGAEVLCETFLREKKVAITPGTDFEDPASGMGFKRIRFSFPGATEDVREAMKRFEEWWPSWLERCA</sequence>
<feature type="signal peptide" evidence="6">
    <location>
        <begin position="1"/>
        <end position="17"/>
    </location>
</feature>
<gene>
    <name evidence="8" type="ORF">PPAR1163_LOCUS12991</name>
</gene>
<keyword evidence="4" id="KW-0808">Transferase</keyword>
<accession>A0A7S1U2Y2</accession>
<evidence type="ECO:0000256" key="1">
    <source>
        <dbReference type="ARBA" id="ARBA00001933"/>
    </source>
</evidence>
<dbReference type="EMBL" id="HBGJ01020044">
    <property type="protein sequence ID" value="CAD9254623.1"/>
    <property type="molecule type" value="Transcribed_RNA"/>
</dbReference>
<dbReference type="SUPFAM" id="SSF53383">
    <property type="entry name" value="PLP-dependent transferases"/>
    <property type="match status" value="1"/>
</dbReference>
<evidence type="ECO:0000256" key="2">
    <source>
        <dbReference type="ARBA" id="ARBA00007441"/>
    </source>
</evidence>
<dbReference type="InterPro" id="IPR004838">
    <property type="entry name" value="NHTrfase_class1_PyrdxlP-BS"/>
</dbReference>
<keyword evidence="5" id="KW-0663">Pyridoxal phosphate</keyword>
<feature type="domain" description="Aminotransferase class I/classII large" evidence="7">
    <location>
        <begin position="71"/>
        <end position="434"/>
    </location>
</feature>
<comment type="similarity">
    <text evidence="2">Belongs to the class-I pyridoxal-phosphate-dependent aminotransferase family.</text>
</comment>
<evidence type="ECO:0000256" key="4">
    <source>
        <dbReference type="ARBA" id="ARBA00022679"/>
    </source>
</evidence>
<evidence type="ECO:0000313" key="8">
    <source>
        <dbReference type="EMBL" id="CAD9254623.1"/>
    </source>
</evidence>
<dbReference type="AlphaFoldDB" id="A0A7S1U2Y2"/>
<evidence type="ECO:0000256" key="5">
    <source>
        <dbReference type="ARBA" id="ARBA00022898"/>
    </source>
</evidence>
<proteinExistence type="inferred from homology"/>
<evidence type="ECO:0000256" key="3">
    <source>
        <dbReference type="ARBA" id="ARBA00022576"/>
    </source>
</evidence>
<reference evidence="8" key="1">
    <citation type="submission" date="2021-01" db="EMBL/GenBank/DDBJ databases">
        <authorList>
            <person name="Corre E."/>
            <person name="Pelletier E."/>
            <person name="Niang G."/>
            <person name="Scheremetjew M."/>
            <person name="Finn R."/>
            <person name="Kale V."/>
            <person name="Holt S."/>
            <person name="Cochrane G."/>
            <person name="Meng A."/>
            <person name="Brown T."/>
            <person name="Cohen L."/>
        </authorList>
    </citation>
    <scope>NUCLEOTIDE SEQUENCE</scope>
    <source>
        <strain evidence="8">CCMP2877</strain>
    </source>
</reference>
<dbReference type="PANTHER" id="PTHR46383">
    <property type="entry name" value="ASPARTATE AMINOTRANSFERASE"/>
    <property type="match status" value="1"/>
</dbReference>
<dbReference type="GO" id="GO:0008483">
    <property type="term" value="F:transaminase activity"/>
    <property type="evidence" value="ECO:0007669"/>
    <property type="project" value="UniProtKB-KW"/>
</dbReference>
<dbReference type="InterPro" id="IPR050596">
    <property type="entry name" value="AspAT/PAT-like"/>
</dbReference>
<dbReference type="Gene3D" id="3.40.640.10">
    <property type="entry name" value="Type I PLP-dependent aspartate aminotransferase-like (Major domain)"/>
    <property type="match status" value="1"/>
</dbReference>
<dbReference type="CDD" id="cd00609">
    <property type="entry name" value="AAT_like"/>
    <property type="match status" value="1"/>
</dbReference>
<dbReference type="GO" id="GO:0030170">
    <property type="term" value="F:pyridoxal phosphate binding"/>
    <property type="evidence" value="ECO:0007669"/>
    <property type="project" value="InterPro"/>
</dbReference>
<keyword evidence="6" id="KW-0732">Signal</keyword>
<name>A0A7S1U2Y2_9STRA</name>
<evidence type="ECO:0000259" key="7">
    <source>
        <dbReference type="Pfam" id="PF00155"/>
    </source>
</evidence>
<dbReference type="PROSITE" id="PS00105">
    <property type="entry name" value="AA_TRANSFER_CLASS_1"/>
    <property type="match status" value="1"/>
</dbReference>
<dbReference type="GO" id="GO:0006520">
    <property type="term" value="P:amino acid metabolic process"/>
    <property type="evidence" value="ECO:0007669"/>
    <property type="project" value="InterPro"/>
</dbReference>
<keyword evidence="3" id="KW-0032">Aminotransferase</keyword>
<comment type="cofactor">
    <cofactor evidence="1">
        <name>pyridoxal 5'-phosphate</name>
        <dbReference type="ChEBI" id="CHEBI:597326"/>
    </cofactor>
</comment>
<evidence type="ECO:0000256" key="6">
    <source>
        <dbReference type="SAM" id="SignalP"/>
    </source>
</evidence>
<dbReference type="InterPro" id="IPR015421">
    <property type="entry name" value="PyrdxlP-dep_Trfase_major"/>
</dbReference>
<dbReference type="InterPro" id="IPR004839">
    <property type="entry name" value="Aminotransferase_I/II_large"/>
</dbReference>
<dbReference type="PANTHER" id="PTHR46383:SF2">
    <property type="entry name" value="AMINOTRANSFERASE"/>
    <property type="match status" value="1"/>
</dbReference>
<dbReference type="Pfam" id="PF00155">
    <property type="entry name" value="Aminotran_1_2"/>
    <property type="match status" value="1"/>
</dbReference>
<protein>
    <recommendedName>
        <fullName evidence="7">Aminotransferase class I/classII large domain-containing protein</fullName>
    </recommendedName>
</protein>
<feature type="chain" id="PRO_5031313230" description="Aminotransferase class I/classII large domain-containing protein" evidence="6">
    <location>
        <begin position="18"/>
        <end position="447"/>
    </location>
</feature>
<organism evidence="8">
    <name type="scientific">Phaeomonas parva</name>
    <dbReference type="NCBI Taxonomy" id="124430"/>
    <lineage>
        <taxon>Eukaryota</taxon>
        <taxon>Sar</taxon>
        <taxon>Stramenopiles</taxon>
        <taxon>Ochrophyta</taxon>
        <taxon>Pinguiophyceae</taxon>
        <taxon>Pinguiochrysidales</taxon>
        <taxon>Pinguiochrysidaceae</taxon>
        <taxon>Phaeomonas</taxon>
    </lineage>
</organism>